<gene>
    <name evidence="1" type="ORF">DFH08DRAFT_1000011</name>
</gene>
<dbReference type="EMBL" id="JARIHO010000017">
    <property type="protein sequence ID" value="KAJ7348324.1"/>
    <property type="molecule type" value="Genomic_DNA"/>
</dbReference>
<keyword evidence="2" id="KW-1185">Reference proteome</keyword>
<name>A0AAD7A2P5_9AGAR</name>
<proteinExistence type="predicted"/>
<protein>
    <recommendedName>
        <fullName evidence="3">Tetratricopeptide repeat protein</fullName>
    </recommendedName>
</protein>
<evidence type="ECO:0000313" key="1">
    <source>
        <dbReference type="EMBL" id="KAJ7348324.1"/>
    </source>
</evidence>
<dbReference type="Gene3D" id="1.25.40.10">
    <property type="entry name" value="Tetratricopeptide repeat domain"/>
    <property type="match status" value="1"/>
</dbReference>
<sequence>MEAQTPLITQIQDLLPQPSDHHLEVYLITHLFNLFGYYPISNPEALASRAFEHLKHFDDPDLESFYYQELKTDLVEAANMCKKSISLAILTGNNRRQSQALRLLAWINIQIGEYPVAQRHAYEAQKVARVSGDLYREAQALCMQAKCLYQFGNYEQSISLCITARQLLGLCLSNSDKEHIITTIQAEVYKSKSEYSAAHKIYRARLQNVPTDQSPYFRATLLLNIAEVEVFLGVPKNDVKRNINCARSRIDPSLSGRNNGREMIWFTRCAESMDRNVLLAV</sequence>
<evidence type="ECO:0008006" key="3">
    <source>
        <dbReference type="Google" id="ProtNLM"/>
    </source>
</evidence>
<accession>A0AAD7A2P5</accession>
<dbReference type="Proteomes" id="UP001218218">
    <property type="component" value="Unassembled WGS sequence"/>
</dbReference>
<comment type="caution">
    <text evidence="1">The sequence shown here is derived from an EMBL/GenBank/DDBJ whole genome shotgun (WGS) entry which is preliminary data.</text>
</comment>
<evidence type="ECO:0000313" key="2">
    <source>
        <dbReference type="Proteomes" id="UP001218218"/>
    </source>
</evidence>
<organism evidence="1 2">
    <name type="scientific">Mycena albidolilacea</name>
    <dbReference type="NCBI Taxonomy" id="1033008"/>
    <lineage>
        <taxon>Eukaryota</taxon>
        <taxon>Fungi</taxon>
        <taxon>Dikarya</taxon>
        <taxon>Basidiomycota</taxon>
        <taxon>Agaricomycotina</taxon>
        <taxon>Agaricomycetes</taxon>
        <taxon>Agaricomycetidae</taxon>
        <taxon>Agaricales</taxon>
        <taxon>Marasmiineae</taxon>
        <taxon>Mycenaceae</taxon>
        <taxon>Mycena</taxon>
    </lineage>
</organism>
<reference evidence="1" key="1">
    <citation type="submission" date="2023-03" db="EMBL/GenBank/DDBJ databases">
        <title>Massive genome expansion in bonnet fungi (Mycena s.s.) driven by repeated elements and novel gene families across ecological guilds.</title>
        <authorList>
            <consortium name="Lawrence Berkeley National Laboratory"/>
            <person name="Harder C.B."/>
            <person name="Miyauchi S."/>
            <person name="Viragh M."/>
            <person name="Kuo A."/>
            <person name="Thoen E."/>
            <person name="Andreopoulos B."/>
            <person name="Lu D."/>
            <person name="Skrede I."/>
            <person name="Drula E."/>
            <person name="Henrissat B."/>
            <person name="Morin E."/>
            <person name="Kohler A."/>
            <person name="Barry K."/>
            <person name="LaButti K."/>
            <person name="Morin E."/>
            <person name="Salamov A."/>
            <person name="Lipzen A."/>
            <person name="Mereny Z."/>
            <person name="Hegedus B."/>
            <person name="Baldrian P."/>
            <person name="Stursova M."/>
            <person name="Weitz H."/>
            <person name="Taylor A."/>
            <person name="Grigoriev I.V."/>
            <person name="Nagy L.G."/>
            <person name="Martin F."/>
            <person name="Kauserud H."/>
        </authorList>
    </citation>
    <scope>NUCLEOTIDE SEQUENCE</scope>
    <source>
        <strain evidence="1">CBHHK002</strain>
    </source>
</reference>
<dbReference type="SUPFAM" id="SSF48452">
    <property type="entry name" value="TPR-like"/>
    <property type="match status" value="1"/>
</dbReference>
<dbReference type="InterPro" id="IPR011990">
    <property type="entry name" value="TPR-like_helical_dom_sf"/>
</dbReference>
<dbReference type="AlphaFoldDB" id="A0AAD7A2P5"/>